<name>A0AAJ4VHS1_MAMSC</name>
<dbReference type="Proteomes" id="UP000274792">
    <property type="component" value="Unassembled WGS sequence"/>
</dbReference>
<dbReference type="SUPFAM" id="SSF52540">
    <property type="entry name" value="P-loop containing nucleoside triphosphate hydrolases"/>
    <property type="match status" value="1"/>
</dbReference>
<dbReference type="PANTHER" id="PTHR32114">
    <property type="entry name" value="ABC TRANSPORTER ABCH.3"/>
    <property type="match status" value="1"/>
</dbReference>
<evidence type="ECO:0000256" key="3">
    <source>
        <dbReference type="ARBA" id="ARBA00013368"/>
    </source>
</evidence>
<evidence type="ECO:0000256" key="2">
    <source>
        <dbReference type="ARBA" id="ARBA00011322"/>
    </source>
</evidence>
<evidence type="ECO:0000313" key="6">
    <source>
        <dbReference type="EMBL" id="RTX72868.1"/>
    </source>
</evidence>
<feature type="domain" description="Rad50/SbcC-type AAA" evidence="5">
    <location>
        <begin position="6"/>
        <end position="223"/>
    </location>
</feature>
<proteinExistence type="inferred from homology"/>
<feature type="coiled-coil region" evidence="4">
    <location>
        <begin position="404"/>
        <end position="450"/>
    </location>
</feature>
<dbReference type="PANTHER" id="PTHR32114:SF2">
    <property type="entry name" value="ABC TRANSPORTER ABCH.3"/>
    <property type="match status" value="1"/>
</dbReference>
<sequence length="982" mass="115404">MMKISRLRVENFRIFRGDHEFDLKDKKVILIEGSNGHGKSTMFDAINWVFTGEINRFSGSSEQTKFNYLVNNHEFLKKTYRVSVEVDIVNNEGHINTIRREIRKLSSGKIDKKIFVDGQKYSIRDGLRAIIALITRGNFLKQEQKFSSFSSIFASTQILSQETLEDFIKVDKPTDRYTKLENILGLDKYGKELRIYINKSRTALENKMTSINTELKDLESEIKRLDTRYSDNEYIMEYTGEMNESELISNLNKYFDSLPGYYVNYDDIKIQSLEEDEIEKIRKQRKDLENKNVNLQNLVSRIQRYEISNLDLNEERIKLDDLHMNLINTKRELEKREQGKVRAKNRKKQLSLLEDNLDEINGLQEELYDLKGKENEIMKYQSYINSNMGVKEIIKKFNNYSTYIKEFENKKESKEKELKRLELIDKNKELEIINKKLKNIESEIKFKNDQIERVNSFKLEKEEIIEKLNIKKKDIHADNIQQIIFSIQKSILDKESEKVCPVCGSDFKDIDTLLSNVEVKLKEGQEKYDSVEIKISEELSSISSIENEIKSLHEHIELLEGKINVILERKKTIEREKIYIESIIGDLTEIDRQNIEGNIKRLETYINEHEHYYNLIKGMLEKLNELNILREKISLNEKKSENLKEPFKGKFTNVTNIYGITMRVNKLDNYLNENKKSLKQLKLKIVELEYTIDRIRNKIDQINYIIKSLESDYPKIFESFSINDCLLYIKEQSKMILDIDAELVSSLKKISAFKEKDKLSKIQGQKEKIVEVKKNKDKELTLVKENISNIEILKKIHTNVQSNLINKYLRDNSNIINQFFRQISPHAYYKNVKLVTRENDLYVLLSEEKNWSSLDDFSKEQLKEEVNANLNFSAAQSTILALSIFLSLNITQNWCNLNIIGIDDPFQHLDDVNTYSFIDVLTSLINNEEKQIIISTHNKNFSDLLMSKLSLSPQNVQKISINSYSKKHIDIKASNYINLTES</sequence>
<keyword evidence="4" id="KW-0175">Coiled coil</keyword>
<comment type="similarity">
    <text evidence="1">Belongs to the SMC family. SbcC subfamily.</text>
</comment>
<dbReference type="InterPro" id="IPR027417">
    <property type="entry name" value="P-loop_NTPase"/>
</dbReference>
<protein>
    <recommendedName>
        <fullName evidence="3">Nuclease SbcCD subunit C</fullName>
    </recommendedName>
</protein>
<evidence type="ECO:0000256" key="1">
    <source>
        <dbReference type="ARBA" id="ARBA00006930"/>
    </source>
</evidence>
<comment type="subunit">
    <text evidence="2">Heterodimer of SbcC and SbcD.</text>
</comment>
<evidence type="ECO:0000313" key="7">
    <source>
        <dbReference type="Proteomes" id="UP000274792"/>
    </source>
</evidence>
<feature type="coiled-coil region" evidence="4">
    <location>
        <begin position="514"/>
        <end position="576"/>
    </location>
</feature>
<feature type="coiled-coil region" evidence="4">
    <location>
        <begin position="671"/>
        <end position="712"/>
    </location>
</feature>
<reference evidence="6 7" key="1">
    <citation type="submission" date="2018-10" db="EMBL/GenBank/DDBJ databases">
        <title>A collection Staphylococci species genome sequencing.</title>
        <authorList>
            <person name="Cole K."/>
        </authorList>
    </citation>
    <scope>NUCLEOTIDE SEQUENCE [LARGE SCALE GENOMIC DNA]</scope>
    <source>
        <strain evidence="7">NCTC 12218</strain>
    </source>
</reference>
<feature type="coiled-coil region" evidence="4">
    <location>
        <begin position="201"/>
        <end position="228"/>
    </location>
</feature>
<organism evidence="6 7">
    <name type="scientific">Mammaliicoccus sciuri</name>
    <name type="common">Staphylococcus sciuri</name>
    <dbReference type="NCBI Taxonomy" id="1296"/>
    <lineage>
        <taxon>Bacteria</taxon>
        <taxon>Bacillati</taxon>
        <taxon>Bacillota</taxon>
        <taxon>Bacilli</taxon>
        <taxon>Bacillales</taxon>
        <taxon>Staphylococcaceae</taxon>
        <taxon>Mammaliicoccus</taxon>
    </lineage>
</organism>
<dbReference type="Gene3D" id="3.40.50.300">
    <property type="entry name" value="P-loop containing nucleotide triphosphate hydrolases"/>
    <property type="match status" value="2"/>
</dbReference>
<accession>A0AAJ4VHS1</accession>
<gene>
    <name evidence="6" type="ORF">CD117_07025</name>
</gene>
<evidence type="ECO:0000256" key="4">
    <source>
        <dbReference type="SAM" id="Coils"/>
    </source>
</evidence>
<dbReference type="AlphaFoldDB" id="A0AAJ4VHS1"/>
<comment type="caution">
    <text evidence="6">The sequence shown here is derived from an EMBL/GenBank/DDBJ whole genome shotgun (WGS) entry which is preliminary data.</text>
</comment>
<dbReference type="EMBL" id="RXWV01000036">
    <property type="protein sequence ID" value="RTX72868.1"/>
    <property type="molecule type" value="Genomic_DNA"/>
</dbReference>
<dbReference type="InterPro" id="IPR038729">
    <property type="entry name" value="Rad50/SbcC_AAA"/>
</dbReference>
<dbReference type="Pfam" id="PF13476">
    <property type="entry name" value="AAA_23"/>
    <property type="match status" value="1"/>
</dbReference>
<evidence type="ECO:0000259" key="5">
    <source>
        <dbReference type="Pfam" id="PF13476"/>
    </source>
</evidence>
<feature type="coiled-coil region" evidence="4">
    <location>
        <begin position="271"/>
        <end position="373"/>
    </location>
</feature>